<sequence>MDFSYERNLQLSGYQLIAGIDEAGRGPLAGPVVAAAVIFNFTEVPEELKFLADSKKLSARRRESFSKIIMARAENFGIGICDHQTIDRLNILQATFLAMKKALTALSVNPDIILVDGQLPLPNYSAPQQAIINGDNIIFSIAAASVLAKVARDRIMTAMHERYPQYGFRQHKGYGTKLHMDALQLHGPCEIHRRTFRPVRDFFQFL</sequence>
<dbReference type="HAMAP" id="MF_00052_B">
    <property type="entry name" value="RNase_HII_B"/>
    <property type="match status" value="1"/>
</dbReference>
<dbReference type="CDD" id="cd07182">
    <property type="entry name" value="RNase_HII_bacteria_HII_like"/>
    <property type="match status" value="1"/>
</dbReference>
<dbReference type="Pfam" id="PF01351">
    <property type="entry name" value="RNase_HII"/>
    <property type="match status" value="1"/>
</dbReference>
<dbReference type="GO" id="GO:0003723">
    <property type="term" value="F:RNA binding"/>
    <property type="evidence" value="ECO:0007669"/>
    <property type="project" value="UniProtKB-UniRule"/>
</dbReference>
<dbReference type="NCBIfam" id="NF000595">
    <property type="entry name" value="PRK00015.1-3"/>
    <property type="match status" value="1"/>
</dbReference>
<evidence type="ECO:0000256" key="16">
    <source>
        <dbReference type="RuleBase" id="RU003515"/>
    </source>
</evidence>
<comment type="similarity">
    <text evidence="5 14 16">Belongs to the RNase HII family.</text>
</comment>
<evidence type="ECO:0000256" key="13">
    <source>
        <dbReference type="ARBA" id="ARBA00023211"/>
    </source>
</evidence>
<reference evidence="18 19" key="1">
    <citation type="journal article" date="2016" name="Nat. Commun.">
        <title>Thousands of microbial genomes shed light on interconnected biogeochemical processes in an aquifer system.</title>
        <authorList>
            <person name="Anantharaman K."/>
            <person name="Brown C.T."/>
            <person name="Hug L.A."/>
            <person name="Sharon I."/>
            <person name="Castelle C.J."/>
            <person name="Probst A.J."/>
            <person name="Thomas B.C."/>
            <person name="Singh A."/>
            <person name="Wilkins M.J."/>
            <person name="Karaoz U."/>
            <person name="Brodie E.L."/>
            <person name="Williams K.H."/>
            <person name="Hubbard S.S."/>
            <person name="Banfield J.F."/>
        </authorList>
    </citation>
    <scope>NUCLEOTIDE SEQUENCE [LARGE SCALE GENOMIC DNA]</scope>
</reference>
<dbReference type="InterPro" id="IPR036397">
    <property type="entry name" value="RNaseH_sf"/>
</dbReference>
<protein>
    <recommendedName>
        <fullName evidence="7 14">Ribonuclease HII</fullName>
        <shortName evidence="14">RNase HII</shortName>
        <ecNumber evidence="6 14">3.1.26.4</ecNumber>
    </recommendedName>
</protein>
<name>A0A1F5TMR2_9BACT</name>
<evidence type="ECO:0000256" key="8">
    <source>
        <dbReference type="ARBA" id="ARBA00022490"/>
    </source>
</evidence>
<evidence type="ECO:0000256" key="3">
    <source>
        <dbReference type="ARBA" id="ARBA00004065"/>
    </source>
</evidence>
<keyword evidence="9 14" id="KW-0540">Nuclease</keyword>
<dbReference type="Gene3D" id="3.30.420.10">
    <property type="entry name" value="Ribonuclease H-like superfamily/Ribonuclease H"/>
    <property type="match status" value="1"/>
</dbReference>
<dbReference type="GO" id="GO:0043137">
    <property type="term" value="P:DNA replication, removal of RNA primer"/>
    <property type="evidence" value="ECO:0007669"/>
    <property type="project" value="TreeGrafter"/>
</dbReference>
<dbReference type="GO" id="GO:0032299">
    <property type="term" value="C:ribonuclease H2 complex"/>
    <property type="evidence" value="ECO:0007669"/>
    <property type="project" value="TreeGrafter"/>
</dbReference>
<keyword evidence="13 14" id="KW-0464">Manganese</keyword>
<dbReference type="AlphaFoldDB" id="A0A1F5TMR2"/>
<evidence type="ECO:0000256" key="5">
    <source>
        <dbReference type="ARBA" id="ARBA00007383"/>
    </source>
</evidence>
<comment type="function">
    <text evidence="3 14 16">Endonuclease that specifically degrades the RNA of RNA-DNA hybrids.</text>
</comment>
<comment type="cofactor">
    <cofactor evidence="2">
        <name>Mg(2+)</name>
        <dbReference type="ChEBI" id="CHEBI:18420"/>
    </cofactor>
</comment>
<evidence type="ECO:0000256" key="1">
    <source>
        <dbReference type="ARBA" id="ARBA00000077"/>
    </source>
</evidence>
<proteinExistence type="inferred from homology"/>
<feature type="binding site" evidence="14 15">
    <location>
        <position position="22"/>
    </location>
    <ligand>
        <name>a divalent metal cation</name>
        <dbReference type="ChEBI" id="CHEBI:60240"/>
    </ligand>
</feature>
<dbReference type="GO" id="GO:0006298">
    <property type="term" value="P:mismatch repair"/>
    <property type="evidence" value="ECO:0007669"/>
    <property type="project" value="TreeGrafter"/>
</dbReference>
<keyword evidence="8 14" id="KW-0963">Cytoplasm</keyword>
<dbReference type="GO" id="GO:0030145">
    <property type="term" value="F:manganese ion binding"/>
    <property type="evidence" value="ECO:0007669"/>
    <property type="project" value="UniProtKB-UniRule"/>
</dbReference>
<comment type="cofactor">
    <cofactor evidence="14 15">
        <name>Mn(2+)</name>
        <dbReference type="ChEBI" id="CHEBI:29035"/>
    </cofactor>
    <cofactor evidence="14 15">
        <name>Mg(2+)</name>
        <dbReference type="ChEBI" id="CHEBI:18420"/>
    </cofactor>
    <text evidence="14 15">Manganese or magnesium. Binds 1 divalent metal ion per monomer in the absence of substrate. May bind a second metal ion after substrate binding.</text>
</comment>
<dbReference type="EC" id="3.1.26.4" evidence="6 14"/>
<evidence type="ECO:0000256" key="4">
    <source>
        <dbReference type="ARBA" id="ARBA00004496"/>
    </source>
</evidence>
<dbReference type="NCBIfam" id="NF000594">
    <property type="entry name" value="PRK00015.1-1"/>
    <property type="match status" value="1"/>
</dbReference>
<dbReference type="InterPro" id="IPR012337">
    <property type="entry name" value="RNaseH-like_sf"/>
</dbReference>
<evidence type="ECO:0000259" key="17">
    <source>
        <dbReference type="PROSITE" id="PS51975"/>
    </source>
</evidence>
<evidence type="ECO:0000256" key="10">
    <source>
        <dbReference type="ARBA" id="ARBA00022723"/>
    </source>
</evidence>
<dbReference type="GO" id="GO:0004523">
    <property type="term" value="F:RNA-DNA hybrid ribonuclease activity"/>
    <property type="evidence" value="ECO:0007669"/>
    <property type="project" value="UniProtKB-UniRule"/>
</dbReference>
<dbReference type="InterPro" id="IPR022898">
    <property type="entry name" value="RNase_HII"/>
</dbReference>
<evidence type="ECO:0000256" key="12">
    <source>
        <dbReference type="ARBA" id="ARBA00022801"/>
    </source>
</evidence>
<evidence type="ECO:0000313" key="19">
    <source>
        <dbReference type="Proteomes" id="UP000177939"/>
    </source>
</evidence>
<comment type="catalytic activity">
    <reaction evidence="1 14 15 16">
        <text>Endonucleolytic cleavage to 5'-phosphomonoester.</text>
        <dbReference type="EC" id="3.1.26.4"/>
    </reaction>
</comment>
<gene>
    <name evidence="14" type="primary">rnhB</name>
    <name evidence="18" type="ORF">A2477_01595</name>
</gene>
<feature type="domain" description="RNase H type-2" evidence="17">
    <location>
        <begin position="15"/>
        <end position="206"/>
    </location>
</feature>
<evidence type="ECO:0000256" key="9">
    <source>
        <dbReference type="ARBA" id="ARBA00022722"/>
    </source>
</evidence>
<evidence type="ECO:0000256" key="11">
    <source>
        <dbReference type="ARBA" id="ARBA00022759"/>
    </source>
</evidence>
<evidence type="ECO:0000256" key="15">
    <source>
        <dbReference type="PROSITE-ProRule" id="PRU01319"/>
    </source>
</evidence>
<accession>A0A1F5TMR2</accession>
<evidence type="ECO:0000256" key="2">
    <source>
        <dbReference type="ARBA" id="ARBA00001946"/>
    </source>
</evidence>
<dbReference type="GO" id="GO:0005737">
    <property type="term" value="C:cytoplasm"/>
    <property type="evidence" value="ECO:0007669"/>
    <property type="project" value="UniProtKB-SubCell"/>
</dbReference>
<keyword evidence="11 14" id="KW-0255">Endonuclease</keyword>
<dbReference type="PROSITE" id="PS51975">
    <property type="entry name" value="RNASE_H_2"/>
    <property type="match status" value="1"/>
</dbReference>
<comment type="caution">
    <text evidence="18">The sequence shown here is derived from an EMBL/GenBank/DDBJ whole genome shotgun (WGS) entry which is preliminary data.</text>
</comment>
<feature type="binding site" evidence="14 15">
    <location>
        <position position="21"/>
    </location>
    <ligand>
        <name>a divalent metal cation</name>
        <dbReference type="ChEBI" id="CHEBI:60240"/>
    </ligand>
</feature>
<evidence type="ECO:0000313" key="18">
    <source>
        <dbReference type="EMBL" id="OGF40240.1"/>
    </source>
</evidence>
<evidence type="ECO:0000256" key="7">
    <source>
        <dbReference type="ARBA" id="ARBA00019179"/>
    </source>
</evidence>
<organism evidence="18 19">
    <name type="scientific">Candidatus Falkowbacteria bacterium RIFOXYC2_FULL_47_12</name>
    <dbReference type="NCBI Taxonomy" id="1798004"/>
    <lineage>
        <taxon>Bacteria</taxon>
        <taxon>Candidatus Falkowiibacteriota</taxon>
    </lineage>
</organism>
<dbReference type="PANTHER" id="PTHR10954">
    <property type="entry name" value="RIBONUCLEASE H2 SUBUNIT A"/>
    <property type="match status" value="1"/>
</dbReference>
<dbReference type="Proteomes" id="UP000177939">
    <property type="component" value="Unassembled WGS sequence"/>
</dbReference>
<dbReference type="FunFam" id="3.30.420.10:FF:000006">
    <property type="entry name" value="Ribonuclease HII"/>
    <property type="match status" value="1"/>
</dbReference>
<keyword evidence="12 14" id="KW-0378">Hydrolase</keyword>
<comment type="subcellular location">
    <subcellularLocation>
        <location evidence="4 14">Cytoplasm</location>
    </subcellularLocation>
</comment>
<dbReference type="InterPro" id="IPR024567">
    <property type="entry name" value="RNase_HII/HIII_dom"/>
</dbReference>
<feature type="binding site" evidence="14 15">
    <location>
        <position position="116"/>
    </location>
    <ligand>
        <name>a divalent metal cation</name>
        <dbReference type="ChEBI" id="CHEBI:60240"/>
    </ligand>
</feature>
<keyword evidence="10 14" id="KW-0479">Metal-binding</keyword>
<dbReference type="InterPro" id="IPR001352">
    <property type="entry name" value="RNase_HII/HIII"/>
</dbReference>
<dbReference type="SUPFAM" id="SSF53098">
    <property type="entry name" value="Ribonuclease H-like"/>
    <property type="match status" value="1"/>
</dbReference>
<evidence type="ECO:0000256" key="14">
    <source>
        <dbReference type="HAMAP-Rule" id="MF_00052"/>
    </source>
</evidence>
<evidence type="ECO:0000256" key="6">
    <source>
        <dbReference type="ARBA" id="ARBA00012180"/>
    </source>
</evidence>
<dbReference type="EMBL" id="MFGL01000028">
    <property type="protein sequence ID" value="OGF40240.1"/>
    <property type="molecule type" value="Genomic_DNA"/>
</dbReference>
<dbReference type="PANTHER" id="PTHR10954:SF18">
    <property type="entry name" value="RIBONUCLEASE HII"/>
    <property type="match status" value="1"/>
</dbReference>